<protein>
    <submittedName>
        <fullName evidence="1">Uncharacterized protein</fullName>
    </submittedName>
</protein>
<evidence type="ECO:0000313" key="2">
    <source>
        <dbReference type="Proteomes" id="UP000663720"/>
    </source>
</evidence>
<dbReference type="EMBL" id="CP061799">
    <property type="protein sequence ID" value="QTA80955.1"/>
    <property type="molecule type" value="Genomic_DNA"/>
</dbReference>
<dbReference type="AlphaFoldDB" id="A0A975GH24"/>
<sequence>MDQKQMLKQMLDFQKATFDNSFQAMTTLQEQGEKMVSTFLDQATWLPGEGKKAINDWINAYQEGRSKFKSAIEDNFAKVEEYFAGNKE</sequence>
<gene>
    <name evidence="1" type="ORF">dnl_32720</name>
</gene>
<dbReference type="KEGG" id="dli:dnl_32720"/>
<organism evidence="1 2">
    <name type="scientific">Desulfonema limicola</name>
    <dbReference type="NCBI Taxonomy" id="45656"/>
    <lineage>
        <taxon>Bacteria</taxon>
        <taxon>Pseudomonadati</taxon>
        <taxon>Thermodesulfobacteriota</taxon>
        <taxon>Desulfobacteria</taxon>
        <taxon>Desulfobacterales</taxon>
        <taxon>Desulfococcaceae</taxon>
        <taxon>Desulfonema</taxon>
    </lineage>
</organism>
<evidence type="ECO:0000313" key="1">
    <source>
        <dbReference type="EMBL" id="QTA80955.1"/>
    </source>
</evidence>
<name>A0A975GH24_9BACT</name>
<accession>A0A975GH24</accession>
<reference evidence="1" key="1">
    <citation type="journal article" date="2021" name="Microb. Physiol.">
        <title>Proteogenomic Insights into the Physiology of Marine, Sulfate-Reducing, Filamentous Desulfonema limicola and Desulfonema magnum.</title>
        <authorList>
            <person name="Schnaars V."/>
            <person name="Wohlbrand L."/>
            <person name="Scheve S."/>
            <person name="Hinrichs C."/>
            <person name="Reinhardt R."/>
            <person name="Rabus R."/>
        </authorList>
    </citation>
    <scope>NUCLEOTIDE SEQUENCE</scope>
    <source>
        <strain evidence="1">5ac10</strain>
    </source>
</reference>
<keyword evidence="2" id="KW-1185">Reference proteome</keyword>
<proteinExistence type="predicted"/>
<dbReference type="RefSeq" id="WP_207687044.1">
    <property type="nucleotide sequence ID" value="NZ_CP061799.1"/>
</dbReference>
<dbReference type="Proteomes" id="UP000663720">
    <property type="component" value="Chromosome"/>
</dbReference>